<dbReference type="AlphaFoldDB" id="A0A514LKC6"/>
<dbReference type="InterPro" id="IPR054470">
    <property type="entry name" value="FIMAH_dom"/>
</dbReference>
<accession>A0A514LKC6</accession>
<dbReference type="Proteomes" id="UP000319756">
    <property type="component" value="Chromosome"/>
</dbReference>
<dbReference type="Gene3D" id="2.120.10.10">
    <property type="match status" value="1"/>
</dbReference>
<dbReference type="RefSeq" id="WP_142090825.1">
    <property type="nucleotide sequence ID" value="NZ_CP035485.1"/>
</dbReference>
<gene>
    <name evidence="2" type="ORF">EPH95_14880</name>
</gene>
<evidence type="ECO:0000313" key="3">
    <source>
        <dbReference type="Proteomes" id="UP000319756"/>
    </source>
</evidence>
<keyword evidence="3" id="KW-1185">Reference proteome</keyword>
<name>A0A514LKC6_9BACI</name>
<dbReference type="KEGG" id="sale:EPH95_14880"/>
<organism evidence="2 3">
    <name type="scientific">Salicibibacter halophilus</name>
    <dbReference type="NCBI Taxonomy" id="2502791"/>
    <lineage>
        <taxon>Bacteria</taxon>
        <taxon>Bacillati</taxon>
        <taxon>Bacillota</taxon>
        <taxon>Bacilli</taxon>
        <taxon>Bacillales</taxon>
        <taxon>Bacillaceae</taxon>
        <taxon>Salicibibacter</taxon>
    </lineage>
</organism>
<dbReference type="InterPro" id="IPR036278">
    <property type="entry name" value="Sialidase_sf"/>
</dbReference>
<dbReference type="Pfam" id="PF22888">
    <property type="entry name" value="FIMAH"/>
    <property type="match status" value="1"/>
</dbReference>
<feature type="domain" description="FIMAH" evidence="1">
    <location>
        <begin position="71"/>
        <end position="151"/>
    </location>
</feature>
<protein>
    <submittedName>
        <fullName evidence="2">Exo-alpha-sialidase</fullName>
    </submittedName>
</protein>
<reference evidence="3" key="1">
    <citation type="submission" date="2019-01" db="EMBL/GenBank/DDBJ databases">
        <title>Genomic analysis of Salicibibacter sp. NKC3-5.</title>
        <authorList>
            <person name="Oh Y.J."/>
        </authorList>
    </citation>
    <scope>NUCLEOTIDE SEQUENCE [LARGE SCALE GENOMIC DNA]</scope>
    <source>
        <strain evidence="3">NKC3-5</strain>
    </source>
</reference>
<dbReference type="OrthoDB" id="9809781at2"/>
<dbReference type="SUPFAM" id="SSF50939">
    <property type="entry name" value="Sialidases"/>
    <property type="match status" value="1"/>
</dbReference>
<dbReference type="CDD" id="cd15482">
    <property type="entry name" value="Sialidase_non-viral"/>
    <property type="match status" value="1"/>
</dbReference>
<evidence type="ECO:0000313" key="2">
    <source>
        <dbReference type="EMBL" id="QDI92316.1"/>
    </source>
</evidence>
<sequence>MRKTALTIDGHTKYSFDWQYEQLVKPGQYGYSSLTNLPDGELGLFYEGTENTEMDFMKFNSEFLTWIRDSENLKSIVDYFEKENEIPEDEAAEHLKTHLTAVSHYEEQEETEKVVEHLNGFKELLEQQNNNEMIEEAAYSALMKQTDHLIAEWK</sequence>
<evidence type="ECO:0000259" key="1">
    <source>
        <dbReference type="Pfam" id="PF22888"/>
    </source>
</evidence>
<dbReference type="EMBL" id="CP035485">
    <property type="protein sequence ID" value="QDI92316.1"/>
    <property type="molecule type" value="Genomic_DNA"/>
</dbReference>
<proteinExistence type="predicted"/>